<evidence type="ECO:0000256" key="4">
    <source>
        <dbReference type="ARBA" id="ARBA00023015"/>
    </source>
</evidence>
<keyword evidence="4 6" id="KW-0805">Transcription regulation</keyword>
<dbReference type="InterPro" id="IPR035926">
    <property type="entry name" value="NusB-like_sf"/>
</dbReference>
<dbReference type="Pfam" id="PF01029">
    <property type="entry name" value="NusB"/>
    <property type="match status" value="1"/>
</dbReference>
<dbReference type="PANTHER" id="PTHR11078:SF3">
    <property type="entry name" value="ANTITERMINATION NUSB DOMAIN-CONTAINING PROTEIN"/>
    <property type="match status" value="1"/>
</dbReference>
<dbReference type="HAMAP" id="MF_00073">
    <property type="entry name" value="NusB"/>
    <property type="match status" value="1"/>
</dbReference>
<sequence>MVRRKAREIALQVLFQKDLRECSLGEVLRYTELPEEWDEETRAFFFQLVRGVDRNIDFIDAVLAKTVEKWSLSRMMNVDRNILRMATFEIMFMPDIPVGVAINEAVELGKKYGSEESGKFINGVLAKLVKKIECKEITVEESSK</sequence>
<evidence type="ECO:0000256" key="3">
    <source>
        <dbReference type="ARBA" id="ARBA00022884"/>
    </source>
</evidence>
<comment type="similarity">
    <text evidence="1 6">Belongs to the NusB family.</text>
</comment>
<keyword evidence="5 6" id="KW-0804">Transcription</keyword>
<evidence type="ECO:0000313" key="8">
    <source>
        <dbReference type="EMBL" id="WZL77251.1"/>
    </source>
</evidence>
<gene>
    <name evidence="6 8" type="primary">nusB</name>
    <name evidence="8" type="ORF">QBE54_06980</name>
</gene>
<accession>A0ABZ2YE24</accession>
<dbReference type="InterPro" id="IPR011605">
    <property type="entry name" value="NusB_fam"/>
</dbReference>
<organism evidence="8 9">
    <name type="scientific">Thermatribacter velox</name>
    <dbReference type="NCBI Taxonomy" id="3039681"/>
    <lineage>
        <taxon>Bacteria</taxon>
        <taxon>Pseudomonadati</taxon>
        <taxon>Atribacterota</taxon>
        <taxon>Atribacteria</taxon>
        <taxon>Atribacterales</taxon>
        <taxon>Thermatribacteraceae</taxon>
        <taxon>Thermatribacter</taxon>
    </lineage>
</organism>
<evidence type="ECO:0000256" key="1">
    <source>
        <dbReference type="ARBA" id="ARBA00005952"/>
    </source>
</evidence>
<protein>
    <recommendedName>
        <fullName evidence="6">Transcription antitermination protein NusB</fullName>
    </recommendedName>
    <alternativeName>
        <fullName evidence="6">Antitermination factor NusB</fullName>
    </alternativeName>
</protein>
<evidence type="ECO:0000256" key="2">
    <source>
        <dbReference type="ARBA" id="ARBA00022814"/>
    </source>
</evidence>
<dbReference type="SUPFAM" id="SSF48013">
    <property type="entry name" value="NusB-like"/>
    <property type="match status" value="1"/>
</dbReference>
<dbReference type="InterPro" id="IPR006027">
    <property type="entry name" value="NusB_RsmB_TIM44"/>
</dbReference>
<keyword evidence="9" id="KW-1185">Reference proteome</keyword>
<comment type="function">
    <text evidence="6">Involved in transcription antitermination. Required for transcription of ribosomal RNA (rRNA) genes. Binds specifically to the boxA antiterminator sequence of the ribosomal RNA (rrn) operons.</text>
</comment>
<evidence type="ECO:0000256" key="5">
    <source>
        <dbReference type="ARBA" id="ARBA00023163"/>
    </source>
</evidence>
<feature type="domain" description="NusB/RsmB/TIM44" evidence="7">
    <location>
        <begin position="4"/>
        <end position="130"/>
    </location>
</feature>
<dbReference type="EMBL" id="CP121689">
    <property type="protein sequence ID" value="WZL77251.1"/>
    <property type="molecule type" value="Genomic_DNA"/>
</dbReference>
<dbReference type="Gene3D" id="1.10.940.10">
    <property type="entry name" value="NusB-like"/>
    <property type="match status" value="1"/>
</dbReference>
<keyword evidence="3 6" id="KW-0694">RNA-binding</keyword>
<name>A0ABZ2YE24_9BACT</name>
<keyword evidence="2 6" id="KW-0889">Transcription antitermination</keyword>
<dbReference type="Proteomes" id="UP001461341">
    <property type="component" value="Chromosome"/>
</dbReference>
<evidence type="ECO:0000259" key="7">
    <source>
        <dbReference type="Pfam" id="PF01029"/>
    </source>
</evidence>
<proteinExistence type="inferred from homology"/>
<reference evidence="8 9" key="1">
    <citation type="submission" date="2023-03" db="EMBL/GenBank/DDBJ databases">
        <title>Novel Species.</title>
        <authorList>
            <person name="Ma S."/>
        </authorList>
    </citation>
    <scope>NUCLEOTIDE SEQUENCE [LARGE SCALE GENOMIC DNA]</scope>
    <source>
        <strain evidence="8 9">B11</strain>
    </source>
</reference>
<dbReference type="CDD" id="cd00619">
    <property type="entry name" value="Terminator_NusB"/>
    <property type="match status" value="1"/>
</dbReference>
<evidence type="ECO:0000256" key="6">
    <source>
        <dbReference type="HAMAP-Rule" id="MF_00073"/>
    </source>
</evidence>
<dbReference type="NCBIfam" id="TIGR01951">
    <property type="entry name" value="nusB"/>
    <property type="match status" value="1"/>
</dbReference>
<evidence type="ECO:0000313" key="9">
    <source>
        <dbReference type="Proteomes" id="UP001461341"/>
    </source>
</evidence>
<dbReference type="PANTHER" id="PTHR11078">
    <property type="entry name" value="N UTILIZATION SUBSTANCE PROTEIN B-RELATED"/>
    <property type="match status" value="1"/>
</dbReference>